<keyword evidence="5" id="KW-0963">Cytoplasm</keyword>
<keyword evidence="8" id="KW-0274">FAD</keyword>
<evidence type="ECO:0000256" key="4">
    <source>
        <dbReference type="ARBA" id="ARBA00004752"/>
    </source>
</evidence>
<evidence type="ECO:0000256" key="13">
    <source>
        <dbReference type="ARBA" id="ARBA00023306"/>
    </source>
</evidence>
<evidence type="ECO:0000256" key="8">
    <source>
        <dbReference type="ARBA" id="ARBA00022827"/>
    </source>
</evidence>
<evidence type="ECO:0000256" key="1">
    <source>
        <dbReference type="ARBA" id="ARBA00001974"/>
    </source>
</evidence>
<keyword evidence="6" id="KW-0132">Cell division</keyword>
<keyword evidence="11" id="KW-0573">Peptidoglycan synthesis</keyword>
<accession>A0A2W4YKW0</accession>
<evidence type="ECO:0000256" key="3">
    <source>
        <dbReference type="ARBA" id="ARBA00004496"/>
    </source>
</evidence>
<dbReference type="UniPathway" id="UPA00219"/>
<dbReference type="GO" id="GO:0071949">
    <property type="term" value="F:FAD binding"/>
    <property type="evidence" value="ECO:0007669"/>
    <property type="project" value="InterPro"/>
</dbReference>
<dbReference type="InterPro" id="IPR006094">
    <property type="entry name" value="Oxid_FAD_bind_N"/>
</dbReference>
<evidence type="ECO:0000259" key="17">
    <source>
        <dbReference type="PROSITE" id="PS51387"/>
    </source>
</evidence>
<proteinExistence type="inferred from homology"/>
<dbReference type="InterPro" id="IPR016166">
    <property type="entry name" value="FAD-bd_PCMH"/>
</dbReference>
<name>A0A2W4YKW0_9SPHN</name>
<keyword evidence="12" id="KW-0560">Oxidoreductase</keyword>
<evidence type="ECO:0000256" key="5">
    <source>
        <dbReference type="ARBA" id="ARBA00022490"/>
    </source>
</evidence>
<comment type="catalytic activity">
    <reaction evidence="15">
        <text>UDP-N-acetyl-alpha-D-muramate + NADP(+) = UDP-N-acetyl-3-O-(1-carboxyvinyl)-alpha-D-glucosamine + NADPH + H(+)</text>
        <dbReference type="Rhea" id="RHEA:12248"/>
        <dbReference type="ChEBI" id="CHEBI:15378"/>
        <dbReference type="ChEBI" id="CHEBI:57783"/>
        <dbReference type="ChEBI" id="CHEBI:58349"/>
        <dbReference type="ChEBI" id="CHEBI:68483"/>
        <dbReference type="ChEBI" id="CHEBI:70757"/>
        <dbReference type="EC" id="1.3.1.98"/>
    </reaction>
</comment>
<evidence type="ECO:0000256" key="15">
    <source>
        <dbReference type="ARBA" id="ARBA00048914"/>
    </source>
</evidence>
<dbReference type="GO" id="GO:0071555">
    <property type="term" value="P:cell wall organization"/>
    <property type="evidence" value="ECO:0007669"/>
    <property type="project" value="UniProtKB-KW"/>
</dbReference>
<evidence type="ECO:0000256" key="6">
    <source>
        <dbReference type="ARBA" id="ARBA00022618"/>
    </source>
</evidence>
<dbReference type="GO" id="GO:0008762">
    <property type="term" value="F:UDP-N-acetylmuramate dehydrogenase activity"/>
    <property type="evidence" value="ECO:0007669"/>
    <property type="project" value="UniProtKB-UniRule"/>
</dbReference>
<keyword evidence="9" id="KW-0521">NADP</keyword>
<evidence type="ECO:0000256" key="11">
    <source>
        <dbReference type="ARBA" id="ARBA00022984"/>
    </source>
</evidence>
<dbReference type="GO" id="GO:0051301">
    <property type="term" value="P:cell division"/>
    <property type="evidence" value="ECO:0007669"/>
    <property type="project" value="UniProtKB-KW"/>
</dbReference>
<dbReference type="PANTHER" id="PTHR21071:SF4">
    <property type="entry name" value="UDP-N-ACETYLENOLPYRUVOYLGLUCOSAMINE REDUCTASE"/>
    <property type="match status" value="1"/>
</dbReference>
<comment type="caution">
    <text evidence="18">The sequence shown here is derived from an EMBL/GenBank/DDBJ whole genome shotgun (WGS) entry which is preliminary data.</text>
</comment>
<dbReference type="GO" id="GO:0008360">
    <property type="term" value="P:regulation of cell shape"/>
    <property type="evidence" value="ECO:0007669"/>
    <property type="project" value="UniProtKB-KW"/>
</dbReference>
<dbReference type="NCBIfam" id="NF010478">
    <property type="entry name" value="PRK13903.1"/>
    <property type="match status" value="1"/>
</dbReference>
<gene>
    <name evidence="18" type="ORF">DI640_15645</name>
</gene>
<dbReference type="InterPro" id="IPR003170">
    <property type="entry name" value="MurB"/>
</dbReference>
<evidence type="ECO:0000256" key="9">
    <source>
        <dbReference type="ARBA" id="ARBA00022857"/>
    </source>
</evidence>
<dbReference type="EMBL" id="QFMX01000200">
    <property type="protein sequence ID" value="PZO68832.1"/>
    <property type="molecule type" value="Genomic_DNA"/>
</dbReference>
<keyword evidence="14" id="KW-0961">Cell wall biogenesis/degradation</keyword>
<dbReference type="Gene3D" id="3.30.43.10">
    <property type="entry name" value="Uridine Diphospho-n-acetylenolpyruvylglucosamine Reductase, domain 2"/>
    <property type="match status" value="1"/>
</dbReference>
<dbReference type="NCBIfam" id="NF000755">
    <property type="entry name" value="PRK00046.1"/>
    <property type="match status" value="1"/>
</dbReference>
<dbReference type="InterPro" id="IPR036318">
    <property type="entry name" value="FAD-bd_PCMH-like_sf"/>
</dbReference>
<feature type="domain" description="FAD-binding PCMH-type" evidence="17">
    <location>
        <begin position="11"/>
        <end position="202"/>
    </location>
</feature>
<evidence type="ECO:0000313" key="18">
    <source>
        <dbReference type="EMBL" id="PZO68832.1"/>
    </source>
</evidence>
<dbReference type="InterPro" id="IPR016169">
    <property type="entry name" value="FAD-bd_PCMH_sub2"/>
</dbReference>
<comment type="subcellular location">
    <subcellularLocation>
        <location evidence="3">Cytoplasm</location>
    </subcellularLocation>
</comment>
<evidence type="ECO:0000256" key="10">
    <source>
        <dbReference type="ARBA" id="ARBA00022960"/>
    </source>
</evidence>
<dbReference type="SUPFAM" id="SSF56194">
    <property type="entry name" value="Uridine diphospho-N-Acetylenolpyruvylglucosamine reductase, MurB, C-terminal domain"/>
    <property type="match status" value="1"/>
</dbReference>
<evidence type="ECO:0000256" key="12">
    <source>
        <dbReference type="ARBA" id="ARBA00023002"/>
    </source>
</evidence>
<dbReference type="SUPFAM" id="SSF56176">
    <property type="entry name" value="FAD-binding/transporter-associated domain-like"/>
    <property type="match status" value="1"/>
</dbReference>
<organism evidence="18 19">
    <name type="scientific">Sphingomonas taxi</name>
    <dbReference type="NCBI Taxonomy" id="1549858"/>
    <lineage>
        <taxon>Bacteria</taxon>
        <taxon>Pseudomonadati</taxon>
        <taxon>Pseudomonadota</taxon>
        <taxon>Alphaproteobacteria</taxon>
        <taxon>Sphingomonadales</taxon>
        <taxon>Sphingomonadaceae</taxon>
        <taxon>Sphingomonas</taxon>
    </lineage>
</organism>
<dbReference type="InterPro" id="IPR016167">
    <property type="entry name" value="FAD-bd_PCMH_sub1"/>
</dbReference>
<dbReference type="GO" id="GO:0005829">
    <property type="term" value="C:cytosol"/>
    <property type="evidence" value="ECO:0007669"/>
    <property type="project" value="TreeGrafter"/>
</dbReference>
<dbReference type="InterPro" id="IPR011601">
    <property type="entry name" value="MurB_C"/>
</dbReference>
<dbReference type="PROSITE" id="PS51387">
    <property type="entry name" value="FAD_PCMH"/>
    <property type="match status" value="1"/>
</dbReference>
<dbReference type="GO" id="GO:0009252">
    <property type="term" value="P:peptidoglycan biosynthetic process"/>
    <property type="evidence" value="ECO:0007669"/>
    <property type="project" value="UniProtKB-UniRule"/>
</dbReference>
<dbReference type="PANTHER" id="PTHR21071">
    <property type="entry name" value="UDP-N-ACETYLENOLPYRUVOYLGLUCOSAMINE REDUCTASE"/>
    <property type="match status" value="1"/>
</dbReference>
<protein>
    <recommendedName>
        <fullName evidence="16">UDP-N-acetylmuramate dehydrogenase</fullName>
        <ecNumber evidence="16">1.3.1.98</ecNumber>
    </recommendedName>
</protein>
<evidence type="ECO:0000256" key="2">
    <source>
        <dbReference type="ARBA" id="ARBA00003921"/>
    </source>
</evidence>
<feature type="non-terminal residue" evidence="18">
    <location>
        <position position="1"/>
    </location>
</feature>
<reference evidence="18 19" key="1">
    <citation type="submission" date="2017-08" db="EMBL/GenBank/DDBJ databases">
        <title>Infants hospitalized years apart are colonized by the same room-sourced microbial strains.</title>
        <authorList>
            <person name="Brooks B."/>
            <person name="Olm M.R."/>
            <person name="Firek B.A."/>
            <person name="Baker R."/>
            <person name="Thomas B.C."/>
            <person name="Morowitz M.J."/>
            <person name="Banfield J.F."/>
        </authorList>
    </citation>
    <scope>NUCLEOTIDE SEQUENCE [LARGE SCALE GENOMIC DNA]</scope>
    <source>
        <strain evidence="18">S2_018_000_R3_119</strain>
    </source>
</reference>
<dbReference type="EC" id="1.3.1.98" evidence="16"/>
<keyword evidence="13" id="KW-0131">Cell cycle</keyword>
<evidence type="ECO:0000313" key="19">
    <source>
        <dbReference type="Proteomes" id="UP000249555"/>
    </source>
</evidence>
<dbReference type="InterPro" id="IPR036635">
    <property type="entry name" value="MurB_C_sf"/>
</dbReference>
<keyword evidence="10" id="KW-0133">Cell shape</keyword>
<dbReference type="Pfam" id="PF01565">
    <property type="entry name" value="FAD_binding_4"/>
    <property type="match status" value="1"/>
</dbReference>
<dbReference type="Gene3D" id="3.90.78.10">
    <property type="entry name" value="UDP-N-acetylenolpyruvoylglucosamine reductase, C-terminal domain"/>
    <property type="match status" value="1"/>
</dbReference>
<dbReference type="Proteomes" id="UP000249555">
    <property type="component" value="Unassembled WGS sequence"/>
</dbReference>
<dbReference type="NCBIfam" id="TIGR00179">
    <property type="entry name" value="murB"/>
    <property type="match status" value="1"/>
</dbReference>
<sequence length="333" mass="35878">RDAALANTFGVRARAQRLIEVDDIDAMPSALRDAGPDALLVGGGSNLLIVDPLIGSVVRTRDARFAIVDEEGDAIRVRCAAGATWHEFVMRTVANGWFGLENLALIPGSVGAAPIQNIGAYGVEVMDLIDAVQVHDRATGETCWWPHDECGFSYRDSAFKHDPQRHAVLRVDFLLSRAPRLQLGYAGIGGELAALGIDAPTPRDVAEAVIAIRRRKLPDPAVIGNAGSFFKNPIVEAAIADALQAVHPHMPVFDAGRDGYRKLSAAWLIDECGWEGHRDGDAGVSPGHALVLVNHGHATGEQLLDLARRIAASVRERFVIDIEPEPRIVGARW</sequence>
<comment type="cofactor">
    <cofactor evidence="1">
        <name>FAD</name>
        <dbReference type="ChEBI" id="CHEBI:57692"/>
    </cofactor>
</comment>
<comment type="pathway">
    <text evidence="4">Cell wall biogenesis; peptidoglycan biosynthesis.</text>
</comment>
<dbReference type="Gene3D" id="3.30.465.10">
    <property type="match status" value="1"/>
</dbReference>
<dbReference type="Pfam" id="PF02873">
    <property type="entry name" value="MurB_C"/>
    <property type="match status" value="1"/>
</dbReference>
<evidence type="ECO:0000256" key="7">
    <source>
        <dbReference type="ARBA" id="ARBA00022630"/>
    </source>
</evidence>
<evidence type="ECO:0000256" key="14">
    <source>
        <dbReference type="ARBA" id="ARBA00023316"/>
    </source>
</evidence>
<dbReference type="AlphaFoldDB" id="A0A2W4YKW0"/>
<dbReference type="HAMAP" id="MF_00037">
    <property type="entry name" value="MurB"/>
    <property type="match status" value="1"/>
</dbReference>
<evidence type="ECO:0000256" key="16">
    <source>
        <dbReference type="NCBIfam" id="TIGR00179"/>
    </source>
</evidence>
<comment type="function">
    <text evidence="2">Cell wall formation.</text>
</comment>
<keyword evidence="7" id="KW-0285">Flavoprotein</keyword>